<dbReference type="AlphaFoldDB" id="K2JMI5"/>
<keyword evidence="8" id="KW-0547">Nucleotide-binding</keyword>
<evidence type="ECO:0000256" key="11">
    <source>
        <dbReference type="ARBA" id="ARBA00022989"/>
    </source>
</evidence>
<dbReference type="Pfam" id="PF00672">
    <property type="entry name" value="HAMP"/>
    <property type="match status" value="1"/>
</dbReference>
<dbReference type="InterPro" id="IPR036097">
    <property type="entry name" value="HisK_dim/P_sf"/>
</dbReference>
<keyword evidence="16" id="KW-0175">Coiled coil</keyword>
<dbReference type="InterPro" id="IPR005467">
    <property type="entry name" value="His_kinase_dom"/>
</dbReference>
<dbReference type="Pfam" id="PF09984">
    <property type="entry name" value="sCache_4"/>
    <property type="match status" value="1"/>
</dbReference>
<evidence type="ECO:0000259" key="18">
    <source>
        <dbReference type="PROSITE" id="PS50109"/>
    </source>
</evidence>
<evidence type="ECO:0000313" key="22">
    <source>
        <dbReference type="EMBL" id="EKE71654.1"/>
    </source>
</evidence>
<dbReference type="PROSITE" id="PS50109">
    <property type="entry name" value="HIS_KIN"/>
    <property type="match status" value="1"/>
</dbReference>
<dbReference type="Pfam" id="PF00512">
    <property type="entry name" value="HisKA"/>
    <property type="match status" value="1"/>
</dbReference>
<evidence type="ECO:0000256" key="4">
    <source>
        <dbReference type="ARBA" id="ARBA00022475"/>
    </source>
</evidence>
<dbReference type="SMART" id="SM00448">
    <property type="entry name" value="REC"/>
    <property type="match status" value="2"/>
</dbReference>
<evidence type="ECO:0000256" key="12">
    <source>
        <dbReference type="ARBA" id="ARBA00023012"/>
    </source>
</evidence>
<evidence type="ECO:0000256" key="3">
    <source>
        <dbReference type="ARBA" id="ARBA00012438"/>
    </source>
</evidence>
<dbReference type="STRING" id="745411.B3C1_11984"/>
<feature type="modified residue" description="4-aspartylphosphate" evidence="15">
    <location>
        <position position="581"/>
    </location>
</feature>
<dbReference type="SUPFAM" id="SSF47384">
    <property type="entry name" value="Homodimeric domain of signal transducing histidine kinase"/>
    <property type="match status" value="1"/>
</dbReference>
<dbReference type="Proteomes" id="UP000006755">
    <property type="component" value="Unassembled WGS sequence"/>
</dbReference>
<dbReference type="SUPFAM" id="SSF158472">
    <property type="entry name" value="HAMP domain-like"/>
    <property type="match status" value="1"/>
</dbReference>
<name>K2JMI5_9GAMM</name>
<dbReference type="SMART" id="SM00304">
    <property type="entry name" value="HAMP"/>
    <property type="match status" value="1"/>
</dbReference>
<dbReference type="SMART" id="SM00388">
    <property type="entry name" value="HisKA"/>
    <property type="match status" value="1"/>
</dbReference>
<feature type="domain" description="Histidine kinase" evidence="18">
    <location>
        <begin position="298"/>
        <end position="520"/>
    </location>
</feature>
<feature type="domain" description="Response regulatory" evidence="19">
    <location>
        <begin position="538"/>
        <end position="644"/>
    </location>
</feature>
<dbReference type="Gene3D" id="3.30.565.10">
    <property type="entry name" value="Histidine kinase-like ATPase, C-terminal domain"/>
    <property type="match status" value="1"/>
</dbReference>
<dbReference type="OrthoDB" id="9810730at2"/>
<feature type="domain" description="Response regulatory" evidence="19">
    <location>
        <begin position="665"/>
        <end position="781"/>
    </location>
</feature>
<dbReference type="InterPro" id="IPR003660">
    <property type="entry name" value="HAMP_dom"/>
</dbReference>
<dbReference type="SUPFAM" id="SSF52172">
    <property type="entry name" value="CheY-like"/>
    <property type="match status" value="2"/>
</dbReference>
<dbReference type="GO" id="GO:0000155">
    <property type="term" value="F:phosphorelay sensor kinase activity"/>
    <property type="evidence" value="ECO:0007669"/>
    <property type="project" value="InterPro"/>
</dbReference>
<keyword evidence="10" id="KW-0067">ATP-binding</keyword>
<dbReference type="GO" id="GO:0005524">
    <property type="term" value="F:ATP binding"/>
    <property type="evidence" value="ECO:0007669"/>
    <property type="project" value="UniProtKB-KW"/>
</dbReference>
<feature type="transmembrane region" description="Helical" evidence="17">
    <location>
        <begin position="6"/>
        <end position="31"/>
    </location>
</feature>
<dbReference type="Pfam" id="PF00072">
    <property type="entry name" value="Response_reg"/>
    <property type="match status" value="1"/>
</dbReference>
<dbReference type="CDD" id="cd06225">
    <property type="entry name" value="HAMP"/>
    <property type="match status" value="1"/>
</dbReference>
<feature type="domain" description="HAMP" evidence="20">
    <location>
        <begin position="199"/>
        <end position="251"/>
    </location>
</feature>
<protein>
    <recommendedName>
        <fullName evidence="3">histidine kinase</fullName>
        <ecNumber evidence="3">2.7.13.3</ecNumber>
    </recommendedName>
</protein>
<dbReference type="InterPro" id="IPR001789">
    <property type="entry name" value="Sig_transdc_resp-reg_receiver"/>
</dbReference>
<dbReference type="NCBIfam" id="NF008318">
    <property type="entry name" value="PRK11107.1"/>
    <property type="match status" value="1"/>
</dbReference>
<keyword evidence="6 22" id="KW-0808">Transferase</keyword>
<dbReference type="InterPro" id="IPR008207">
    <property type="entry name" value="Sig_transdc_His_kin_Hpt_dom"/>
</dbReference>
<dbReference type="CDD" id="cd00082">
    <property type="entry name" value="HisKA"/>
    <property type="match status" value="1"/>
</dbReference>
<comment type="subcellular location">
    <subcellularLocation>
        <location evidence="2">Cell membrane</location>
        <topology evidence="2">Multi-pass membrane protein</topology>
    </subcellularLocation>
</comment>
<reference evidence="22 23" key="1">
    <citation type="journal article" date="2012" name="J. Bacteriol.">
        <title>Genome Sequence of Gallaecimonas xiamenensis Type Strain 3-C-1.</title>
        <authorList>
            <person name="Lai Q."/>
            <person name="Wang L."/>
            <person name="Wang W."/>
            <person name="Shao Z."/>
        </authorList>
    </citation>
    <scope>NUCLEOTIDE SEQUENCE [LARGE SCALE GENOMIC DNA]</scope>
    <source>
        <strain evidence="22 23">3-C-1</strain>
    </source>
</reference>
<evidence type="ECO:0000259" key="20">
    <source>
        <dbReference type="PROSITE" id="PS50885"/>
    </source>
</evidence>
<dbReference type="PATRIC" id="fig|745411.4.peg.2359"/>
<dbReference type="Pfam" id="PF02518">
    <property type="entry name" value="HATPase_c"/>
    <property type="match status" value="1"/>
</dbReference>
<evidence type="ECO:0000256" key="13">
    <source>
        <dbReference type="ARBA" id="ARBA00023136"/>
    </source>
</evidence>
<dbReference type="Gene3D" id="1.20.120.160">
    <property type="entry name" value="HPT domain"/>
    <property type="match status" value="1"/>
</dbReference>
<dbReference type="Gene3D" id="6.10.340.10">
    <property type="match status" value="1"/>
</dbReference>
<keyword evidence="4" id="KW-1003">Cell membrane</keyword>
<dbReference type="EMBL" id="AMRI01000016">
    <property type="protein sequence ID" value="EKE71654.1"/>
    <property type="molecule type" value="Genomic_DNA"/>
</dbReference>
<organism evidence="22 23">
    <name type="scientific">Gallaecimonas xiamenensis 3-C-1</name>
    <dbReference type="NCBI Taxonomy" id="745411"/>
    <lineage>
        <taxon>Bacteria</taxon>
        <taxon>Pseudomonadati</taxon>
        <taxon>Pseudomonadota</taxon>
        <taxon>Gammaproteobacteria</taxon>
        <taxon>Enterobacterales</taxon>
        <taxon>Gallaecimonadaceae</taxon>
        <taxon>Gallaecimonas</taxon>
    </lineage>
</organism>
<dbReference type="CDD" id="cd17546">
    <property type="entry name" value="REC_hyHK_CKI1_RcsC-like"/>
    <property type="match status" value="1"/>
</dbReference>
<evidence type="ECO:0000256" key="16">
    <source>
        <dbReference type="SAM" id="Coils"/>
    </source>
</evidence>
<evidence type="ECO:0000256" key="9">
    <source>
        <dbReference type="ARBA" id="ARBA00022777"/>
    </source>
</evidence>
<dbReference type="EC" id="2.7.13.3" evidence="3"/>
<dbReference type="PANTHER" id="PTHR45339">
    <property type="entry name" value="HYBRID SIGNAL TRANSDUCTION HISTIDINE KINASE J"/>
    <property type="match status" value="1"/>
</dbReference>
<dbReference type="FunFam" id="1.10.287.130:FF:000003">
    <property type="entry name" value="Histidine kinase"/>
    <property type="match status" value="1"/>
</dbReference>
<dbReference type="SMART" id="SM00387">
    <property type="entry name" value="HATPase_c"/>
    <property type="match status" value="1"/>
</dbReference>
<evidence type="ECO:0000256" key="5">
    <source>
        <dbReference type="ARBA" id="ARBA00022553"/>
    </source>
</evidence>
<evidence type="ECO:0000256" key="1">
    <source>
        <dbReference type="ARBA" id="ARBA00000085"/>
    </source>
</evidence>
<dbReference type="Pfam" id="PF01627">
    <property type="entry name" value="Hpt"/>
    <property type="match status" value="1"/>
</dbReference>
<dbReference type="SMART" id="SM00073">
    <property type="entry name" value="HPT"/>
    <property type="match status" value="1"/>
</dbReference>
<evidence type="ECO:0000256" key="2">
    <source>
        <dbReference type="ARBA" id="ARBA00004651"/>
    </source>
</evidence>
<keyword evidence="5 15" id="KW-0597">Phosphoprotein</keyword>
<dbReference type="CDD" id="cd16922">
    <property type="entry name" value="HATPase_EvgS-ArcB-TorS-like"/>
    <property type="match status" value="1"/>
</dbReference>
<evidence type="ECO:0000256" key="6">
    <source>
        <dbReference type="ARBA" id="ARBA00022679"/>
    </source>
</evidence>
<dbReference type="InterPro" id="IPR004358">
    <property type="entry name" value="Sig_transdc_His_kin-like_C"/>
</dbReference>
<feature type="modified residue" description="4-aspartylphosphate" evidence="15">
    <location>
        <position position="714"/>
    </location>
</feature>
<proteinExistence type="predicted"/>
<accession>K2JMI5</accession>
<dbReference type="PROSITE" id="PS50885">
    <property type="entry name" value="HAMP"/>
    <property type="match status" value="1"/>
</dbReference>
<comment type="caution">
    <text evidence="22">The sequence shown here is derived from an EMBL/GenBank/DDBJ whole genome shotgun (WGS) entry which is preliminary data.</text>
</comment>
<keyword evidence="23" id="KW-1185">Reference proteome</keyword>
<evidence type="ECO:0000256" key="7">
    <source>
        <dbReference type="ARBA" id="ARBA00022692"/>
    </source>
</evidence>
<keyword evidence="7 17" id="KW-0812">Transmembrane</keyword>
<dbReference type="SUPFAM" id="SSF55874">
    <property type="entry name" value="ATPase domain of HSP90 chaperone/DNA topoisomerase II/histidine kinase"/>
    <property type="match status" value="1"/>
</dbReference>
<dbReference type="PANTHER" id="PTHR45339:SF5">
    <property type="entry name" value="HISTIDINE KINASE"/>
    <property type="match status" value="1"/>
</dbReference>
<gene>
    <name evidence="22" type="ORF">B3C1_11984</name>
</gene>
<evidence type="ECO:0000313" key="23">
    <source>
        <dbReference type="Proteomes" id="UP000006755"/>
    </source>
</evidence>
<dbReference type="RefSeq" id="WP_008485098.1">
    <property type="nucleotide sequence ID" value="NZ_AMRI01000016.1"/>
</dbReference>
<dbReference type="InterPro" id="IPR036641">
    <property type="entry name" value="HPT_dom_sf"/>
</dbReference>
<comment type="catalytic activity">
    <reaction evidence="1">
        <text>ATP + protein L-histidine = ADP + protein N-phospho-L-histidine.</text>
        <dbReference type="EC" id="2.7.13.3"/>
    </reaction>
</comment>
<evidence type="ECO:0000259" key="19">
    <source>
        <dbReference type="PROSITE" id="PS50110"/>
    </source>
</evidence>
<dbReference type="PROSITE" id="PS50894">
    <property type="entry name" value="HPT"/>
    <property type="match status" value="1"/>
</dbReference>
<dbReference type="eggNOG" id="COG2205">
    <property type="taxonomic scope" value="Bacteria"/>
</dbReference>
<evidence type="ECO:0000256" key="14">
    <source>
        <dbReference type="PROSITE-ProRule" id="PRU00110"/>
    </source>
</evidence>
<dbReference type="InterPro" id="IPR011006">
    <property type="entry name" value="CheY-like_superfamily"/>
</dbReference>
<keyword evidence="11 17" id="KW-1133">Transmembrane helix</keyword>
<dbReference type="InterPro" id="IPR036890">
    <property type="entry name" value="HATPase_C_sf"/>
</dbReference>
<dbReference type="SUPFAM" id="SSF47226">
    <property type="entry name" value="Histidine-containing phosphotransfer domain, HPT domain"/>
    <property type="match status" value="1"/>
</dbReference>
<dbReference type="Gene3D" id="3.40.50.2300">
    <property type="match status" value="2"/>
</dbReference>
<evidence type="ECO:0000256" key="15">
    <source>
        <dbReference type="PROSITE-ProRule" id="PRU00169"/>
    </source>
</evidence>
<keyword evidence="13 17" id="KW-0472">Membrane</keyword>
<evidence type="ECO:0000256" key="17">
    <source>
        <dbReference type="SAM" id="Phobius"/>
    </source>
</evidence>
<keyword evidence="12" id="KW-0902">Two-component regulatory system</keyword>
<keyword evidence="9 22" id="KW-0418">Kinase</keyword>
<feature type="modified residue" description="Phosphohistidine" evidence="14">
    <location>
        <position position="838"/>
    </location>
</feature>
<dbReference type="GO" id="GO:0005886">
    <property type="term" value="C:plasma membrane"/>
    <property type="evidence" value="ECO:0007669"/>
    <property type="project" value="UniProtKB-SubCell"/>
</dbReference>
<dbReference type="PROSITE" id="PS50110">
    <property type="entry name" value="RESPONSE_REGULATORY"/>
    <property type="match status" value="2"/>
</dbReference>
<feature type="coiled-coil region" evidence="16">
    <location>
        <begin position="268"/>
        <end position="298"/>
    </location>
</feature>
<feature type="domain" description="HPt" evidence="21">
    <location>
        <begin position="799"/>
        <end position="893"/>
    </location>
</feature>
<evidence type="ECO:0000259" key="21">
    <source>
        <dbReference type="PROSITE" id="PS50894"/>
    </source>
</evidence>
<dbReference type="FunFam" id="3.30.565.10:FF:000010">
    <property type="entry name" value="Sensor histidine kinase RcsC"/>
    <property type="match status" value="1"/>
</dbReference>
<sequence>MTRFGLRAWVLILTLAPTLLIGTLLGGYFTLQRYQEVLEHLKDQGIAVIEPLTVAAEPGLVLEDREQLKRLVSAVHRRNTEAIKNIAVYDKDGTPMVSSTFHRDFPLMKLPAGQPIPQIPTFAYNEGRLMLRAPIVADTSFYASYRDKIDPNQPLLGYITIQLNQDGTTVAQHEALFRTLLIVFIGVMVHLLFTWRLLKHVTDPISNMVHAVDRIREGKLDTRVQGVLIGELDTLKNGINAMAKSLDEYHADMQHNIDQATYDLRMTLEQVEIQNIELDKARKRAQEASQVKSEFLANMSHELRTPLNGVLGFARQLMKTQLTPSQTDYLQTIERSAQHLLAIINDVLDFSKLEAGKLQLDTTPYSFHDALFEVVDMMGANAREKGLELCLHLPPDTPDALVGDALRLKQVLTNLMGNAVKFTQAGGVDVVVSHSCREGSDDCEIKVTVTDTGVGIDPKQQQHLFNAFAQADASITRRFGGTGLGLIISKTLVAQMNGQMGLESQLGRGSTFWFTLPVKRANMVFHDALPMEPLQDKTLVLVNGSRRTRQMMTLLMKSWPFVLKSTDDPRLMPQADFVLLDQLERSNVMDLLKQLDKPQGATLIGLSNHADPQVREQLLQLGLDHCLVKPLTAPRLYRALVGDLPSSHQQPLSAPSALAPLPPGRILVVDDNAPNLKLMAALLEDTPCEVHTAASGLLALEAVDKWQFDVIFMDIQMPNMDGVTAMTKIREKLGQGCPPVIAVTAHAMAGEREKLLNQGMDDYLTKPIDERTLHASLLRWLKAKVVLDWDQALKQAGGREALAKDMVKMLVDSLPQTRQELEQALAEGDSEALYQHIHKFNGALAYTGTPSLKNLAHEIETALKKGAATADLEPEVFELIDEMDKLDEEVGRQGLVG</sequence>
<dbReference type="InterPro" id="IPR003594">
    <property type="entry name" value="HATPase_dom"/>
</dbReference>
<dbReference type="Gene3D" id="1.10.287.130">
    <property type="match status" value="1"/>
</dbReference>
<evidence type="ECO:0000256" key="8">
    <source>
        <dbReference type="ARBA" id="ARBA00022741"/>
    </source>
</evidence>
<dbReference type="InterPro" id="IPR019247">
    <property type="entry name" value="Histidine_kinase_BarA_N"/>
</dbReference>
<dbReference type="InterPro" id="IPR003661">
    <property type="entry name" value="HisK_dim/P_dom"/>
</dbReference>
<dbReference type="PRINTS" id="PR00344">
    <property type="entry name" value="BCTRLSENSOR"/>
</dbReference>
<evidence type="ECO:0000256" key="10">
    <source>
        <dbReference type="ARBA" id="ARBA00022840"/>
    </source>
</evidence>